<evidence type="ECO:0000313" key="1">
    <source>
        <dbReference type="EMBL" id="SMF61796.1"/>
    </source>
</evidence>
<organism evidence="1 2">
    <name type="scientific">Allosphingosinicella indica</name>
    <dbReference type="NCBI Taxonomy" id="941907"/>
    <lineage>
        <taxon>Bacteria</taxon>
        <taxon>Pseudomonadati</taxon>
        <taxon>Pseudomonadota</taxon>
        <taxon>Alphaproteobacteria</taxon>
        <taxon>Sphingomonadales</taxon>
        <taxon>Sphingomonadaceae</taxon>
        <taxon>Allosphingosinicella</taxon>
    </lineage>
</organism>
<dbReference type="Proteomes" id="UP000192934">
    <property type="component" value="Chromosome I"/>
</dbReference>
<accession>A0A1X7G0K4</accession>
<evidence type="ECO:0000313" key="2">
    <source>
        <dbReference type="Proteomes" id="UP000192934"/>
    </source>
</evidence>
<protein>
    <submittedName>
        <fullName evidence="1">Uncharacterized protein</fullName>
    </submittedName>
</protein>
<proteinExistence type="predicted"/>
<dbReference type="EMBL" id="LT840185">
    <property type="protein sequence ID" value="SMF61796.1"/>
    <property type="molecule type" value="Genomic_DNA"/>
</dbReference>
<sequence>MKPARCSRPPDIRLAEWLFEAGIGEDRAVLVADGIIVAAAIELHGTMPAGSVVAAKLAKVLIPGRRGIAALADGGEAMIEPLPRGLTEGAAFHAEIVREPVPEAGRPKPARVRASDAPLGPGPDLRARIAATGHPVREATAGPDRFEAAGWTELLEEAATADIAFAGGALRMSVTPAMTLFDVDGTLEPAALAVAGAAAAARAILRFDIGGSIGVDLPTVPDRTARQAAAEAVDRILPQPFERTAVNGFGFLQIVRRRTRASIPEMLAADPAGAAARALLRRVERSSGSGPRTIAASPAVIARMSPAWLAEAERRIGAPLVLRADAALAISAGHVQAQHP</sequence>
<dbReference type="AlphaFoldDB" id="A0A1X7G0K4"/>
<dbReference type="STRING" id="941907.SAMN06295910_0790"/>
<gene>
    <name evidence="1" type="ORF">SAMN06295910_0790</name>
</gene>
<keyword evidence="2" id="KW-1185">Reference proteome</keyword>
<reference evidence="2" key="1">
    <citation type="submission" date="2017-04" db="EMBL/GenBank/DDBJ databases">
        <authorList>
            <person name="Varghese N."/>
            <person name="Submissions S."/>
        </authorList>
    </citation>
    <scope>NUCLEOTIDE SEQUENCE [LARGE SCALE GENOMIC DNA]</scope>
    <source>
        <strain evidence="2">Dd16</strain>
    </source>
</reference>
<name>A0A1X7G0K4_9SPHN</name>